<dbReference type="AlphaFoldDB" id="A0A4R4T6F2"/>
<dbReference type="Pfam" id="PF07730">
    <property type="entry name" value="HisKA_3"/>
    <property type="match status" value="1"/>
</dbReference>
<keyword evidence="5" id="KW-0547">Nucleotide-binding</keyword>
<evidence type="ECO:0000256" key="6">
    <source>
        <dbReference type="ARBA" id="ARBA00022777"/>
    </source>
</evidence>
<organism evidence="11 12">
    <name type="scientific">Streptomyces hainanensis</name>
    <dbReference type="NCBI Taxonomy" id="402648"/>
    <lineage>
        <taxon>Bacteria</taxon>
        <taxon>Bacillati</taxon>
        <taxon>Actinomycetota</taxon>
        <taxon>Actinomycetes</taxon>
        <taxon>Kitasatosporales</taxon>
        <taxon>Streptomycetaceae</taxon>
        <taxon>Streptomyces</taxon>
    </lineage>
</organism>
<feature type="transmembrane region" description="Helical" evidence="9">
    <location>
        <begin position="103"/>
        <end position="128"/>
    </location>
</feature>
<evidence type="ECO:0000259" key="10">
    <source>
        <dbReference type="SMART" id="SM00387"/>
    </source>
</evidence>
<keyword evidence="9" id="KW-0472">Membrane</keyword>
<evidence type="ECO:0000256" key="4">
    <source>
        <dbReference type="ARBA" id="ARBA00022679"/>
    </source>
</evidence>
<evidence type="ECO:0000256" key="8">
    <source>
        <dbReference type="ARBA" id="ARBA00023012"/>
    </source>
</evidence>
<evidence type="ECO:0000256" key="7">
    <source>
        <dbReference type="ARBA" id="ARBA00022840"/>
    </source>
</evidence>
<evidence type="ECO:0000313" key="12">
    <source>
        <dbReference type="Proteomes" id="UP000295345"/>
    </source>
</evidence>
<dbReference type="InterPro" id="IPR011712">
    <property type="entry name" value="Sig_transdc_His_kin_sub3_dim/P"/>
</dbReference>
<sequence>MHERWTEIRRGAGYLLTVFAAALALLAVFPLLLIAVLAAGLPGPLGETADWHRRLAARFLGVAVDAAPPATRRAEPPLGLAAAWRQRMRSPENRRHLRWLPRALVTGLVGGLGAVLFLGMAVGGVLMAPVRPVFDLESSFGDIGLASVPLDLGQSLLGAALCWWVLPRMARWHAEVCLSALEPTDEERLAERVGELTESRAGVLDAHGAELRRIERDLHDGAQARLVAIALRLGVAREQLPEDDDRLATLLREAHEGAEEAMTELRDVIRTIYPPILADRGLDGAVTAVAARSAVPTEVDLDELGELSPAVSAAAYFIVTESLTNAAKHSGATHARVRLTRAADRLLVEVTDDGIGGVDETRGTGVIGIRRRAAALDGSVLVSSPTGGPTAITVELPCGS</sequence>
<evidence type="ECO:0000256" key="3">
    <source>
        <dbReference type="ARBA" id="ARBA00022553"/>
    </source>
</evidence>
<feature type="domain" description="Histidine kinase/HSP90-like ATPase" evidence="10">
    <location>
        <begin position="310"/>
        <end position="400"/>
    </location>
</feature>
<dbReference type="InterPro" id="IPR003594">
    <property type="entry name" value="HATPase_dom"/>
</dbReference>
<evidence type="ECO:0000256" key="2">
    <source>
        <dbReference type="ARBA" id="ARBA00012438"/>
    </source>
</evidence>
<accession>A0A4R4T6F2</accession>
<dbReference type="SUPFAM" id="SSF55874">
    <property type="entry name" value="ATPase domain of HSP90 chaperone/DNA topoisomerase II/histidine kinase"/>
    <property type="match status" value="1"/>
</dbReference>
<name>A0A4R4T6F2_9ACTN</name>
<comment type="caution">
    <text evidence="11">The sequence shown here is derived from an EMBL/GenBank/DDBJ whole genome shotgun (WGS) entry which is preliminary data.</text>
</comment>
<dbReference type="EC" id="2.7.13.3" evidence="2"/>
<dbReference type="SMART" id="SM00387">
    <property type="entry name" value="HATPase_c"/>
    <property type="match status" value="1"/>
</dbReference>
<dbReference type="InterPro" id="IPR050482">
    <property type="entry name" value="Sensor_HK_TwoCompSys"/>
</dbReference>
<protein>
    <recommendedName>
        <fullName evidence="2">histidine kinase</fullName>
        <ecNumber evidence="2">2.7.13.3</ecNumber>
    </recommendedName>
</protein>
<keyword evidence="3" id="KW-0597">Phosphoprotein</keyword>
<reference evidence="11 12" key="1">
    <citation type="submission" date="2019-03" db="EMBL/GenBank/DDBJ databases">
        <title>Draft genome sequences of novel Actinobacteria.</title>
        <authorList>
            <person name="Sahin N."/>
            <person name="Ay H."/>
            <person name="Saygin H."/>
        </authorList>
    </citation>
    <scope>NUCLEOTIDE SEQUENCE [LARGE SCALE GENOMIC DNA]</scope>
    <source>
        <strain evidence="11 12">DSM 41900</strain>
    </source>
</reference>
<keyword evidence="8" id="KW-0902">Two-component regulatory system</keyword>
<dbReference type="PANTHER" id="PTHR24421">
    <property type="entry name" value="NITRATE/NITRITE SENSOR PROTEIN NARX-RELATED"/>
    <property type="match status" value="1"/>
</dbReference>
<evidence type="ECO:0000256" key="5">
    <source>
        <dbReference type="ARBA" id="ARBA00022741"/>
    </source>
</evidence>
<evidence type="ECO:0000256" key="9">
    <source>
        <dbReference type="SAM" id="Phobius"/>
    </source>
</evidence>
<keyword evidence="12" id="KW-1185">Reference proteome</keyword>
<dbReference type="Pfam" id="PF02518">
    <property type="entry name" value="HATPase_c"/>
    <property type="match status" value="1"/>
</dbReference>
<dbReference type="OrthoDB" id="5241729at2"/>
<keyword evidence="9" id="KW-1133">Transmembrane helix</keyword>
<dbReference type="EMBL" id="SMKI01000242">
    <property type="protein sequence ID" value="TDC72530.1"/>
    <property type="molecule type" value="Genomic_DNA"/>
</dbReference>
<dbReference type="Gene3D" id="3.30.565.10">
    <property type="entry name" value="Histidine kinase-like ATPase, C-terminal domain"/>
    <property type="match status" value="1"/>
</dbReference>
<dbReference type="GO" id="GO:0000155">
    <property type="term" value="F:phosphorelay sensor kinase activity"/>
    <property type="evidence" value="ECO:0007669"/>
    <property type="project" value="InterPro"/>
</dbReference>
<dbReference type="GO" id="GO:0016020">
    <property type="term" value="C:membrane"/>
    <property type="evidence" value="ECO:0007669"/>
    <property type="project" value="InterPro"/>
</dbReference>
<keyword evidence="7" id="KW-0067">ATP-binding</keyword>
<dbReference type="InterPro" id="IPR036890">
    <property type="entry name" value="HATPase_C_sf"/>
</dbReference>
<dbReference type="GO" id="GO:0046983">
    <property type="term" value="F:protein dimerization activity"/>
    <property type="evidence" value="ECO:0007669"/>
    <property type="project" value="InterPro"/>
</dbReference>
<keyword evidence="6 11" id="KW-0418">Kinase</keyword>
<dbReference type="RefSeq" id="WP_132819748.1">
    <property type="nucleotide sequence ID" value="NZ_SMKI01000242.1"/>
</dbReference>
<proteinExistence type="predicted"/>
<dbReference type="Gene3D" id="1.20.5.1930">
    <property type="match status" value="1"/>
</dbReference>
<keyword evidence="4" id="KW-0808">Transferase</keyword>
<dbReference type="InterPro" id="IPR025828">
    <property type="entry name" value="Put_sensor_dom"/>
</dbReference>
<keyword evidence="9" id="KW-0812">Transmembrane</keyword>
<dbReference type="PANTHER" id="PTHR24421:SF10">
    <property type="entry name" value="NITRATE_NITRITE SENSOR PROTEIN NARQ"/>
    <property type="match status" value="1"/>
</dbReference>
<evidence type="ECO:0000256" key="1">
    <source>
        <dbReference type="ARBA" id="ARBA00000085"/>
    </source>
</evidence>
<feature type="transmembrane region" description="Helical" evidence="9">
    <location>
        <begin position="12"/>
        <end position="38"/>
    </location>
</feature>
<dbReference type="Proteomes" id="UP000295345">
    <property type="component" value="Unassembled WGS sequence"/>
</dbReference>
<dbReference type="GO" id="GO:0005524">
    <property type="term" value="F:ATP binding"/>
    <property type="evidence" value="ECO:0007669"/>
    <property type="project" value="UniProtKB-KW"/>
</dbReference>
<dbReference type="CDD" id="cd16917">
    <property type="entry name" value="HATPase_UhpB-NarQ-NarX-like"/>
    <property type="match status" value="1"/>
</dbReference>
<gene>
    <name evidence="11" type="ORF">E1283_21470</name>
</gene>
<dbReference type="Pfam" id="PF13796">
    <property type="entry name" value="Sensor"/>
    <property type="match status" value="1"/>
</dbReference>
<evidence type="ECO:0000313" key="11">
    <source>
        <dbReference type="EMBL" id="TDC72530.1"/>
    </source>
</evidence>
<comment type="catalytic activity">
    <reaction evidence="1">
        <text>ATP + protein L-histidine = ADP + protein N-phospho-L-histidine.</text>
        <dbReference type="EC" id="2.7.13.3"/>
    </reaction>
</comment>